<feature type="region of interest" description="Disordered" evidence="2">
    <location>
        <begin position="1"/>
        <end position="22"/>
    </location>
</feature>
<evidence type="ECO:0000256" key="1">
    <source>
        <dbReference type="ARBA" id="ARBA00022801"/>
    </source>
</evidence>
<protein>
    <submittedName>
        <fullName evidence="3">Non-reducing polyketide synthase ascC like protein</fullName>
    </submittedName>
</protein>
<proteinExistence type="predicted"/>
<name>A0A8I2ZVU2_VERLO</name>
<dbReference type="Proteomes" id="UP000689129">
    <property type="component" value="Unassembled WGS sequence"/>
</dbReference>
<organism evidence="3 4">
    <name type="scientific">Verticillium longisporum</name>
    <name type="common">Verticillium dahliae var. longisporum</name>
    <dbReference type="NCBI Taxonomy" id="100787"/>
    <lineage>
        <taxon>Eukaryota</taxon>
        <taxon>Fungi</taxon>
        <taxon>Dikarya</taxon>
        <taxon>Ascomycota</taxon>
        <taxon>Pezizomycotina</taxon>
        <taxon>Sordariomycetes</taxon>
        <taxon>Hypocreomycetidae</taxon>
        <taxon>Glomerellales</taxon>
        <taxon>Plectosphaerellaceae</taxon>
        <taxon>Verticillium</taxon>
    </lineage>
</organism>
<gene>
    <name evidence="3" type="ORF">HYQ45_003249</name>
</gene>
<dbReference type="OrthoDB" id="19653at2759"/>
<dbReference type="EMBL" id="JAEMWZ010000050">
    <property type="protein sequence ID" value="KAG7139918.1"/>
    <property type="molecule type" value="Genomic_DNA"/>
</dbReference>
<accession>A0A8I2ZVU2</accession>
<keyword evidence="1" id="KW-0378">Hydrolase</keyword>
<feature type="compositionally biased region" description="Basic and acidic residues" evidence="2">
    <location>
        <begin position="1"/>
        <end position="17"/>
    </location>
</feature>
<dbReference type="PANTHER" id="PTHR48081">
    <property type="entry name" value="AB HYDROLASE SUPERFAMILY PROTEIN C4A8.06C"/>
    <property type="match status" value="1"/>
</dbReference>
<evidence type="ECO:0000313" key="3">
    <source>
        <dbReference type="EMBL" id="KAG7139918.1"/>
    </source>
</evidence>
<dbReference type="InterPro" id="IPR050300">
    <property type="entry name" value="GDXG_lipolytic_enzyme"/>
</dbReference>
<sequence>MEPRYTLEPSIHGHDEMPSNNTMAKPSSFRAVYKIEDSQEIDVDVSLDLDHVFSFGTSSGGTLALALGFGVPRPVAGIFDMYGPCNFPDPFWTSELAHVAAKLPKNLTEDFMNKVYDERPVPIVGGVSLEGRAQGPPDFSDPRPAFAMTQIASGNVLGAIYPSKDWKSVDPLLNVNQDFPPTYIAHGAADTMVPIDLSRDLLRALEEHGIKSGMCEIPGEEHTFAAKMQVGSQTWDLQRRGFDFLQNLI</sequence>
<dbReference type="AlphaFoldDB" id="A0A8I2ZVU2"/>
<evidence type="ECO:0000256" key="2">
    <source>
        <dbReference type="SAM" id="MobiDB-lite"/>
    </source>
</evidence>
<dbReference type="PANTHER" id="PTHR48081:SF3">
    <property type="entry name" value="ALPHA_BETA HYDROLASE FOLD-3 DOMAIN-CONTAINING PROTEIN"/>
    <property type="match status" value="1"/>
</dbReference>
<evidence type="ECO:0000313" key="4">
    <source>
        <dbReference type="Proteomes" id="UP000689129"/>
    </source>
</evidence>
<comment type="caution">
    <text evidence="3">The sequence shown here is derived from an EMBL/GenBank/DDBJ whole genome shotgun (WGS) entry which is preliminary data.</text>
</comment>
<dbReference type="GO" id="GO:0016787">
    <property type="term" value="F:hydrolase activity"/>
    <property type="evidence" value="ECO:0007669"/>
    <property type="project" value="UniProtKB-KW"/>
</dbReference>
<reference evidence="3" key="1">
    <citation type="journal article" date="2021" name="Mol. Plant Pathol.">
        <title>A 20-kb lineage-specific genomic region tames virulence in pathogenic amphidiploid Verticillium longisporum.</title>
        <authorList>
            <person name="Harting R."/>
            <person name="Starke J."/>
            <person name="Kusch H."/>
            <person name="Poggeler S."/>
            <person name="Maurus I."/>
            <person name="Schluter R."/>
            <person name="Landesfeind M."/>
            <person name="Bulla I."/>
            <person name="Nowrousian M."/>
            <person name="de Jonge R."/>
            <person name="Stahlhut G."/>
            <person name="Hoff K.J."/>
            <person name="Asshauer K.P."/>
            <person name="Thurmer A."/>
            <person name="Stanke M."/>
            <person name="Daniel R."/>
            <person name="Morgenstern B."/>
            <person name="Thomma B.P.H.J."/>
            <person name="Kronstad J.W."/>
            <person name="Braus-Stromeyer S.A."/>
            <person name="Braus G.H."/>
        </authorList>
    </citation>
    <scope>NUCLEOTIDE SEQUENCE</scope>
    <source>
        <strain evidence="3">Vl32</strain>
    </source>
</reference>